<gene>
    <name evidence="1" type="ORF">L6452_19084</name>
</gene>
<comment type="caution">
    <text evidence="1">The sequence shown here is derived from an EMBL/GenBank/DDBJ whole genome shotgun (WGS) entry which is preliminary data.</text>
</comment>
<evidence type="ECO:0000313" key="1">
    <source>
        <dbReference type="EMBL" id="KAI3718222.1"/>
    </source>
</evidence>
<keyword evidence="2" id="KW-1185">Reference proteome</keyword>
<protein>
    <submittedName>
        <fullName evidence="1">Uncharacterized protein</fullName>
    </submittedName>
</protein>
<organism evidence="1 2">
    <name type="scientific">Arctium lappa</name>
    <name type="common">Greater burdock</name>
    <name type="synonym">Lappa major</name>
    <dbReference type="NCBI Taxonomy" id="4217"/>
    <lineage>
        <taxon>Eukaryota</taxon>
        <taxon>Viridiplantae</taxon>
        <taxon>Streptophyta</taxon>
        <taxon>Embryophyta</taxon>
        <taxon>Tracheophyta</taxon>
        <taxon>Spermatophyta</taxon>
        <taxon>Magnoliopsida</taxon>
        <taxon>eudicotyledons</taxon>
        <taxon>Gunneridae</taxon>
        <taxon>Pentapetalae</taxon>
        <taxon>asterids</taxon>
        <taxon>campanulids</taxon>
        <taxon>Asterales</taxon>
        <taxon>Asteraceae</taxon>
        <taxon>Carduoideae</taxon>
        <taxon>Cardueae</taxon>
        <taxon>Arctiinae</taxon>
        <taxon>Arctium</taxon>
    </lineage>
</organism>
<dbReference type="Proteomes" id="UP001055879">
    <property type="component" value="Linkage Group LG06"/>
</dbReference>
<dbReference type="EMBL" id="CM042052">
    <property type="protein sequence ID" value="KAI3718222.1"/>
    <property type="molecule type" value="Genomic_DNA"/>
</dbReference>
<evidence type="ECO:0000313" key="2">
    <source>
        <dbReference type="Proteomes" id="UP001055879"/>
    </source>
</evidence>
<accession>A0ACB9B6W4</accession>
<reference evidence="2" key="1">
    <citation type="journal article" date="2022" name="Mol. Ecol. Resour.">
        <title>The genomes of chicory, endive, great burdock and yacon provide insights into Asteraceae palaeo-polyploidization history and plant inulin production.</title>
        <authorList>
            <person name="Fan W."/>
            <person name="Wang S."/>
            <person name="Wang H."/>
            <person name="Wang A."/>
            <person name="Jiang F."/>
            <person name="Liu H."/>
            <person name="Zhao H."/>
            <person name="Xu D."/>
            <person name="Zhang Y."/>
        </authorList>
    </citation>
    <scope>NUCLEOTIDE SEQUENCE [LARGE SCALE GENOMIC DNA]</scope>
    <source>
        <strain evidence="2">cv. Niubang</strain>
    </source>
</reference>
<name>A0ACB9B6W4_ARCLA</name>
<proteinExistence type="predicted"/>
<sequence>MDSPPHSHLSFLNIGSQVEVCSDKDGLIGAWFVATVQILFRASLKSTVKSSGEAAPPPPPKSLLLLISNTGIRPIESSKPIYISQIQDFCGSIGKRDDEVVCNAYEAYHMKPLEVKMVDLKVGQSEDGEKMKIGFECFPISMAGINS</sequence>
<reference evidence="1 2" key="2">
    <citation type="journal article" date="2022" name="Mol. Ecol. Resour.">
        <title>The genomes of chicory, endive, great burdock and yacon provide insights into Asteraceae paleo-polyploidization history and plant inulin production.</title>
        <authorList>
            <person name="Fan W."/>
            <person name="Wang S."/>
            <person name="Wang H."/>
            <person name="Wang A."/>
            <person name="Jiang F."/>
            <person name="Liu H."/>
            <person name="Zhao H."/>
            <person name="Xu D."/>
            <person name="Zhang Y."/>
        </authorList>
    </citation>
    <scope>NUCLEOTIDE SEQUENCE [LARGE SCALE GENOMIC DNA]</scope>
    <source>
        <strain evidence="2">cv. Niubang</strain>
    </source>
</reference>